<dbReference type="InterPro" id="IPR050471">
    <property type="entry name" value="AB_hydrolase"/>
</dbReference>
<keyword evidence="2" id="KW-0378">Hydrolase</keyword>
<protein>
    <submittedName>
        <fullName evidence="2">Alpha/beta hydrolase</fullName>
    </submittedName>
</protein>
<dbReference type="PRINTS" id="PR00111">
    <property type="entry name" value="ABHYDROLASE"/>
</dbReference>
<dbReference type="Pfam" id="PF00561">
    <property type="entry name" value="Abhydrolase_1"/>
    <property type="match status" value="1"/>
</dbReference>
<dbReference type="SUPFAM" id="SSF53474">
    <property type="entry name" value="alpha/beta-Hydrolases"/>
    <property type="match status" value="1"/>
</dbReference>
<sequence>MSKKLVRHQDVDLCTESFGQTDKPAILLLAGATVSMLFWPEEFCQRLADKGFFVIRYDNRDVGQSTTYEPGTTPYSIDDLVEDAAAILKAYSLQKAHLVGLSLGGLIAQILTLKYPEKVSTLTLMATGPWGESDPTIPEMDSRIIDFQAKASSVDWANENEVVAYMLEGNKLMSGRKPFDKERNGELIRAEFLRANNYISMFNHAALQGGEEFYGRINEIEQPTLIIHGTDDLIWPVKHANVLLKTINNSTLITLDGTGHELHPADWETIIEAIVNHALAN</sequence>
<comment type="caution">
    <text evidence="2">The sequence shown here is derived from an EMBL/GenBank/DDBJ whole genome shotgun (WGS) entry which is preliminary data.</text>
</comment>
<gene>
    <name evidence="2" type="ORF">GK108_12030</name>
</gene>
<dbReference type="GO" id="GO:0004806">
    <property type="term" value="F:triacylglycerol lipase activity"/>
    <property type="evidence" value="ECO:0007669"/>
    <property type="project" value="TreeGrafter"/>
</dbReference>
<accession>A0A6L9L534</accession>
<dbReference type="InterPro" id="IPR000073">
    <property type="entry name" value="AB_hydrolase_1"/>
</dbReference>
<dbReference type="GO" id="GO:0046503">
    <property type="term" value="P:glycerolipid catabolic process"/>
    <property type="evidence" value="ECO:0007669"/>
    <property type="project" value="TreeGrafter"/>
</dbReference>
<keyword evidence="3" id="KW-1185">Reference proteome</keyword>
<reference evidence="2 3" key="1">
    <citation type="submission" date="2020-02" db="EMBL/GenBank/DDBJ databases">
        <title>Draft genome sequence of two Spirosoma agri KCTC 52727 and Spirosoma terrae KCTC 52035.</title>
        <authorList>
            <person name="Rojas J."/>
            <person name="Ambika Manirajan B."/>
            <person name="Suarez C."/>
            <person name="Ratering S."/>
            <person name="Schnell S."/>
        </authorList>
    </citation>
    <scope>NUCLEOTIDE SEQUENCE [LARGE SCALE GENOMIC DNA]</scope>
    <source>
        <strain evidence="2 3">KCTC 52035</strain>
    </source>
</reference>
<dbReference type="AlphaFoldDB" id="A0A6L9L534"/>
<evidence type="ECO:0000313" key="2">
    <source>
        <dbReference type="EMBL" id="NDU95604.1"/>
    </source>
</evidence>
<dbReference type="Proteomes" id="UP000474175">
    <property type="component" value="Unassembled WGS sequence"/>
</dbReference>
<dbReference type="InterPro" id="IPR029058">
    <property type="entry name" value="AB_hydrolase_fold"/>
</dbReference>
<dbReference type="PANTHER" id="PTHR43433:SF5">
    <property type="entry name" value="AB HYDROLASE-1 DOMAIN-CONTAINING PROTEIN"/>
    <property type="match status" value="1"/>
</dbReference>
<dbReference type="EMBL" id="JAAFZH010000004">
    <property type="protein sequence ID" value="NDU95604.1"/>
    <property type="molecule type" value="Genomic_DNA"/>
</dbReference>
<evidence type="ECO:0000259" key="1">
    <source>
        <dbReference type="Pfam" id="PF00561"/>
    </source>
</evidence>
<feature type="domain" description="AB hydrolase-1" evidence="1">
    <location>
        <begin position="24"/>
        <end position="263"/>
    </location>
</feature>
<evidence type="ECO:0000313" key="3">
    <source>
        <dbReference type="Proteomes" id="UP000474175"/>
    </source>
</evidence>
<proteinExistence type="predicted"/>
<organism evidence="2 3">
    <name type="scientific">Spirosoma terrae</name>
    <dbReference type="NCBI Taxonomy" id="1968276"/>
    <lineage>
        <taxon>Bacteria</taxon>
        <taxon>Pseudomonadati</taxon>
        <taxon>Bacteroidota</taxon>
        <taxon>Cytophagia</taxon>
        <taxon>Cytophagales</taxon>
        <taxon>Cytophagaceae</taxon>
        <taxon>Spirosoma</taxon>
    </lineage>
</organism>
<dbReference type="PANTHER" id="PTHR43433">
    <property type="entry name" value="HYDROLASE, ALPHA/BETA FOLD FAMILY PROTEIN"/>
    <property type="match status" value="1"/>
</dbReference>
<dbReference type="NCBIfam" id="NF041759">
    <property type="entry name" value="mac_hydro_EstT"/>
    <property type="match status" value="1"/>
</dbReference>
<dbReference type="Gene3D" id="3.40.50.1820">
    <property type="entry name" value="alpha/beta hydrolase"/>
    <property type="match status" value="1"/>
</dbReference>
<name>A0A6L9L534_9BACT</name>
<dbReference type="RefSeq" id="WP_163947954.1">
    <property type="nucleotide sequence ID" value="NZ_JAAFZH010000004.1"/>
</dbReference>